<reference evidence="11 12" key="1">
    <citation type="submission" date="2018-11" db="EMBL/GenBank/DDBJ databases">
        <authorList>
            <consortium name="Pathogen Informatics"/>
        </authorList>
    </citation>
    <scope>NUCLEOTIDE SEQUENCE [LARGE SCALE GENOMIC DNA]</scope>
</reference>
<dbReference type="Pfam" id="PF00940">
    <property type="entry name" value="RNA_pol"/>
    <property type="match status" value="1"/>
</dbReference>
<evidence type="ECO:0000256" key="1">
    <source>
        <dbReference type="ARBA" id="ARBA00009493"/>
    </source>
</evidence>
<evidence type="ECO:0000256" key="4">
    <source>
        <dbReference type="ARBA" id="ARBA00022679"/>
    </source>
</evidence>
<dbReference type="GO" id="GO:0034245">
    <property type="term" value="C:mitochondrial DNA-directed RNA polymerase complex"/>
    <property type="evidence" value="ECO:0007669"/>
    <property type="project" value="TreeGrafter"/>
</dbReference>
<dbReference type="PANTHER" id="PTHR10102:SF0">
    <property type="entry name" value="DNA-DIRECTED RNA POLYMERASE, MITOCHONDRIAL"/>
    <property type="match status" value="1"/>
</dbReference>
<dbReference type="STRING" id="318479.A0A3P7Q9B2"/>
<dbReference type="PROSITE" id="PS00489">
    <property type="entry name" value="RNA_POL_PHAGE_2"/>
    <property type="match status" value="1"/>
</dbReference>
<comment type="similarity">
    <text evidence="1 9">Belongs to the phage and mitochondrial RNA polymerase family.</text>
</comment>
<name>A0A3P7Q9B2_DRAME</name>
<keyword evidence="6" id="KW-0809">Transit peptide</keyword>
<dbReference type="SMART" id="SM01311">
    <property type="entry name" value="RPOL_N"/>
    <property type="match status" value="1"/>
</dbReference>
<dbReference type="InterPro" id="IPR043502">
    <property type="entry name" value="DNA/RNA_pol_sf"/>
</dbReference>
<dbReference type="AlphaFoldDB" id="A0A3P7Q9B2"/>
<dbReference type="PANTHER" id="PTHR10102">
    <property type="entry name" value="DNA-DIRECTED RNA POLYMERASE, MITOCHONDRIAL"/>
    <property type="match status" value="1"/>
</dbReference>
<evidence type="ECO:0000256" key="3">
    <source>
        <dbReference type="ARBA" id="ARBA00022478"/>
    </source>
</evidence>
<keyword evidence="3 9" id="KW-0240">DNA-directed RNA polymerase</keyword>
<accession>A0A3P7Q9B2</accession>
<dbReference type="GO" id="GO:0006390">
    <property type="term" value="P:mitochondrial transcription"/>
    <property type="evidence" value="ECO:0007669"/>
    <property type="project" value="TreeGrafter"/>
</dbReference>
<dbReference type="Pfam" id="PF14700">
    <property type="entry name" value="RPOL_N"/>
    <property type="match status" value="1"/>
</dbReference>
<gene>
    <name evidence="11" type="ORF">DME_LOCUS10466</name>
</gene>
<evidence type="ECO:0000256" key="9">
    <source>
        <dbReference type="RuleBase" id="RU003805"/>
    </source>
</evidence>
<feature type="domain" description="DNA-directed RNA polymerase N-terminal" evidence="10">
    <location>
        <begin position="26"/>
        <end position="330"/>
    </location>
</feature>
<keyword evidence="7 9" id="KW-0804">Transcription</keyword>
<comment type="function">
    <text evidence="9">DNA-dependent RNA polymerase catalyzes the transcription of DNA into RNA using the four ribonucleoside triphosphates as substrates.</text>
</comment>
<evidence type="ECO:0000256" key="7">
    <source>
        <dbReference type="ARBA" id="ARBA00023163"/>
    </source>
</evidence>
<dbReference type="InterPro" id="IPR037159">
    <property type="entry name" value="RNA_POL_N_sf"/>
</dbReference>
<dbReference type="FunFam" id="1.10.287.280:FF:000001">
    <property type="entry name" value="DNA-directed RNA polymerase"/>
    <property type="match status" value="1"/>
</dbReference>
<dbReference type="EC" id="2.7.7.6" evidence="2 9"/>
<sequence>MSLNISEFLFISIFYSLKGEIKAKFLEQLSIESHHYLRVKNSVRRSKKISAEKLVKHWNWHQAIFDTLEKNIANLKTISPNEIAELMLNSILSMCGQGQDLVPYYSFELEISDPIFETIHKKFVNKFVDNIDQELFDEYIRYFFEADISRCFTLREWWLRCSSVARVNPEFRIPFTDFSVESRRELGSFLISVMLEACKFPWPNSGLFSCGKMLFAFKLRNVAVEEESLVFDNDRITLTKMIKIEPRLMDIFAEHEFEWLLFPNNLIPMKVPPRPWIEHGYGGPSYTKSTDIIRDMPEYSKVMLNNEMKTRLSSKGQARPVFDALNNLGSTPWKINCRILDVLHKVFDLTFDAKNEGLLRKLSIPLKASAIEVPDYRKIFGLVKVDEIPREEWRKFFGNRCELLKKKNETNSLWFWLKYRLIMAEHYRNEFIFFPHNMDFRGRVYPISPYLSHMGDDLNRSLLLFAEGRALGSRGLSWLKVHCINLCGQKKRSSIEERMDFAEKMLPNMLDSANKPMNGSGWWMESDEPWQTLATCMEIQEAINYHPELYISHLPVHQDGSCNGLQHYAALGRDKQGGSEVNLVPNNVPSDVYTSVAQRIEQKRIEDENSNDTEVKELALALRRALPGPLHRKVIKQTVMTTVYGVTVYGAQVQIKRQLKLFDIPLADVCLFIVFVFCHRFAKYLAQKTFKSLHDAFISSMKLKDWFRQCASEISKLMQPVEWITPLGLPVVQPYLEIGNKNGKLCLLPIKHKQVNAFPPNFIHSLDSTHMMLTSLHCHKLGVTFTAVHDCYWTHAASVELMNSICREQFILLHKQALVTQCAEFFRKKYISQRLRDIMDETDVNYLEEVFTPNIVTGDLDIETIRDSIYFFS</sequence>
<organism evidence="11 12">
    <name type="scientific">Dracunculus medinensis</name>
    <name type="common">Guinea worm</name>
    <dbReference type="NCBI Taxonomy" id="318479"/>
    <lineage>
        <taxon>Eukaryota</taxon>
        <taxon>Metazoa</taxon>
        <taxon>Ecdysozoa</taxon>
        <taxon>Nematoda</taxon>
        <taxon>Chromadorea</taxon>
        <taxon>Rhabditida</taxon>
        <taxon>Spirurina</taxon>
        <taxon>Dracunculoidea</taxon>
        <taxon>Dracunculidae</taxon>
        <taxon>Dracunculus</taxon>
    </lineage>
</organism>
<dbReference type="InterPro" id="IPR002092">
    <property type="entry name" value="DNA-dir_Rpol_phage-type"/>
</dbReference>
<evidence type="ECO:0000256" key="8">
    <source>
        <dbReference type="ARBA" id="ARBA00048552"/>
    </source>
</evidence>
<keyword evidence="4 9" id="KW-0808">Transferase</keyword>
<dbReference type="Proteomes" id="UP000274756">
    <property type="component" value="Unassembled WGS sequence"/>
</dbReference>
<keyword evidence="5 9" id="KW-0548">Nucleotidyltransferase</keyword>
<protein>
    <recommendedName>
        <fullName evidence="2 9">DNA-directed RNA polymerase</fullName>
        <ecNumber evidence="2 9">2.7.7.6</ecNumber>
    </recommendedName>
</protein>
<dbReference type="EMBL" id="UYYG01001218">
    <property type="protein sequence ID" value="VDN60493.1"/>
    <property type="molecule type" value="Genomic_DNA"/>
</dbReference>
<evidence type="ECO:0000256" key="2">
    <source>
        <dbReference type="ARBA" id="ARBA00012418"/>
    </source>
</evidence>
<dbReference type="InterPro" id="IPR046950">
    <property type="entry name" value="DNA-dir_Rpol_C_phage-type"/>
</dbReference>
<dbReference type="Gene3D" id="1.10.1320.10">
    <property type="entry name" value="DNA-directed RNA polymerase, N-terminal domain"/>
    <property type="match status" value="1"/>
</dbReference>
<proteinExistence type="inferred from homology"/>
<dbReference type="Gene3D" id="1.10.287.280">
    <property type="match status" value="1"/>
</dbReference>
<dbReference type="GO" id="GO:0003899">
    <property type="term" value="F:DNA-directed RNA polymerase activity"/>
    <property type="evidence" value="ECO:0007669"/>
    <property type="project" value="UniProtKB-EC"/>
</dbReference>
<dbReference type="OrthoDB" id="276422at2759"/>
<keyword evidence="12" id="KW-1185">Reference proteome</keyword>
<evidence type="ECO:0000313" key="12">
    <source>
        <dbReference type="Proteomes" id="UP000274756"/>
    </source>
</evidence>
<evidence type="ECO:0000256" key="5">
    <source>
        <dbReference type="ARBA" id="ARBA00022695"/>
    </source>
</evidence>
<dbReference type="Gene3D" id="1.10.150.20">
    <property type="entry name" value="5' to 3' exonuclease, C-terminal subdomain"/>
    <property type="match status" value="1"/>
</dbReference>
<evidence type="ECO:0000256" key="6">
    <source>
        <dbReference type="ARBA" id="ARBA00022946"/>
    </source>
</evidence>
<dbReference type="InterPro" id="IPR029262">
    <property type="entry name" value="RPOL_N"/>
</dbReference>
<evidence type="ECO:0000313" key="11">
    <source>
        <dbReference type="EMBL" id="VDN60493.1"/>
    </source>
</evidence>
<dbReference type="SUPFAM" id="SSF56672">
    <property type="entry name" value="DNA/RNA polymerases"/>
    <property type="match status" value="1"/>
</dbReference>
<evidence type="ECO:0000259" key="10">
    <source>
        <dbReference type="SMART" id="SM01311"/>
    </source>
</evidence>
<dbReference type="PROSITE" id="PS00900">
    <property type="entry name" value="RNA_POL_PHAGE_1"/>
    <property type="match status" value="1"/>
</dbReference>
<comment type="catalytic activity">
    <reaction evidence="8 9">
        <text>RNA(n) + a ribonucleoside 5'-triphosphate = RNA(n+1) + diphosphate</text>
        <dbReference type="Rhea" id="RHEA:21248"/>
        <dbReference type="Rhea" id="RHEA-COMP:14527"/>
        <dbReference type="Rhea" id="RHEA-COMP:17342"/>
        <dbReference type="ChEBI" id="CHEBI:33019"/>
        <dbReference type="ChEBI" id="CHEBI:61557"/>
        <dbReference type="ChEBI" id="CHEBI:140395"/>
        <dbReference type="EC" id="2.7.7.6"/>
    </reaction>
</comment>
<dbReference type="GO" id="GO:0001018">
    <property type="term" value="F:mitochondrial promoter sequence-specific DNA binding"/>
    <property type="evidence" value="ECO:0007669"/>
    <property type="project" value="TreeGrafter"/>
</dbReference>